<feature type="domain" description="PET hydrolase/cutinase-like" evidence="3">
    <location>
        <begin position="53"/>
        <end position="170"/>
    </location>
</feature>
<organism evidence="4 5">
    <name type="scientific">Oceanipulchritudo coccoides</name>
    <dbReference type="NCBI Taxonomy" id="2706888"/>
    <lineage>
        <taxon>Bacteria</taxon>
        <taxon>Pseudomonadati</taxon>
        <taxon>Verrucomicrobiota</taxon>
        <taxon>Opitutia</taxon>
        <taxon>Puniceicoccales</taxon>
        <taxon>Oceanipulchritudinaceae</taxon>
        <taxon>Oceanipulchritudo</taxon>
    </lineage>
</organism>
<dbReference type="GO" id="GO:0052689">
    <property type="term" value="F:carboxylic ester hydrolase activity"/>
    <property type="evidence" value="ECO:0007669"/>
    <property type="project" value="UniProtKB-ARBA"/>
</dbReference>
<dbReference type="Gene3D" id="3.40.50.1820">
    <property type="entry name" value="alpha/beta hydrolase"/>
    <property type="match status" value="1"/>
</dbReference>
<dbReference type="AlphaFoldDB" id="A0A6B2M286"/>
<dbReference type="InterPro" id="IPR050261">
    <property type="entry name" value="FrsA_esterase"/>
</dbReference>
<feature type="transmembrane region" description="Helical" evidence="2">
    <location>
        <begin position="356"/>
        <end position="374"/>
    </location>
</feature>
<keyword evidence="2" id="KW-0472">Membrane</keyword>
<dbReference type="SUPFAM" id="SSF53474">
    <property type="entry name" value="alpha/beta-Hydrolases"/>
    <property type="match status" value="1"/>
</dbReference>
<gene>
    <name evidence="4" type="ORF">G0Q06_07035</name>
</gene>
<comment type="caution">
    <text evidence="4">The sequence shown here is derived from an EMBL/GenBank/DDBJ whole genome shotgun (WGS) entry which is preliminary data.</text>
</comment>
<feature type="transmembrane region" description="Helical" evidence="2">
    <location>
        <begin position="484"/>
        <end position="505"/>
    </location>
</feature>
<feature type="transmembrane region" description="Helical" evidence="2">
    <location>
        <begin position="450"/>
        <end position="472"/>
    </location>
</feature>
<keyword evidence="2" id="KW-0812">Transmembrane</keyword>
<dbReference type="InterPro" id="IPR041127">
    <property type="entry name" value="PET_hydrolase/cutinase-like"/>
</dbReference>
<feature type="transmembrane region" description="Helical" evidence="2">
    <location>
        <begin position="309"/>
        <end position="335"/>
    </location>
</feature>
<dbReference type="PANTHER" id="PTHR22946:SF9">
    <property type="entry name" value="POLYKETIDE TRANSFERASE AF380"/>
    <property type="match status" value="1"/>
</dbReference>
<dbReference type="PANTHER" id="PTHR22946">
    <property type="entry name" value="DIENELACTONE HYDROLASE DOMAIN-CONTAINING PROTEIN-RELATED"/>
    <property type="match status" value="1"/>
</dbReference>
<feature type="transmembrane region" description="Helical" evidence="2">
    <location>
        <begin position="559"/>
        <end position="579"/>
    </location>
</feature>
<evidence type="ECO:0000313" key="4">
    <source>
        <dbReference type="EMBL" id="NDV62197.1"/>
    </source>
</evidence>
<evidence type="ECO:0000256" key="1">
    <source>
        <dbReference type="ARBA" id="ARBA00022801"/>
    </source>
</evidence>
<feature type="transmembrane region" description="Helical" evidence="2">
    <location>
        <begin position="591"/>
        <end position="610"/>
    </location>
</feature>
<evidence type="ECO:0000259" key="3">
    <source>
        <dbReference type="Pfam" id="PF12740"/>
    </source>
</evidence>
<sequence length="615" mass="69574">MKESGPMSRHLLAICVGMVILASLITSGIQQSWGRVDVMEIKLPTQNGQWLVADLFKPDTATKDNPAPLVVVVPGFQRSKEALSNIAIELSRRGIVAISIDPYAQGGSSSSMSRRAATTEGYGMFALVDYAAETSNLNYIDKERIGATGHSAGGNAAIRGANFFGRESIRTGRPSKLHSVFVSGYVLTLRDDVLADVRSNVGVSYAYYDEGAYRNDLKNGDMRVAPEALRTVNSALLPGDEPIREVELGKYYGNAEDRTLRVIHNERILHPFQPYMREATANQIEYFEKVFDLDPAITSRNQVWYWKEILSLVSLVAAFIAIVPLGQLLLAKVPYFRVLVHPLPEAQPVPRGKGKILFWGLFILGALIACFSYIPMTELSKKLFVAASSREMTWFFPQRMNNGVMLWAVFNGIIGFIIFYLSYRFHGKKHGIHPGLWGAKTNWMELKRTALLALSIFSSFYFLLFALYYFLHVDYRFMFMGVRVFQPVLILLMLMYVPMFFIFFLSNSLRVNGAMRIEGEPEWKSMLRAGIANSLGLFFIVLVQYVTFAVTGTVYWTDGWLYINLLFAVVPIMFILPYFNRYFFRMTGRIYLGPMTMCLIFIMILLSNTVCYTPL</sequence>
<evidence type="ECO:0000256" key="2">
    <source>
        <dbReference type="SAM" id="Phobius"/>
    </source>
</evidence>
<name>A0A6B2M286_9BACT</name>
<keyword evidence="5" id="KW-1185">Reference proteome</keyword>
<accession>A0A6B2M286</accession>
<evidence type="ECO:0000313" key="5">
    <source>
        <dbReference type="Proteomes" id="UP000478417"/>
    </source>
</evidence>
<keyword evidence="1 4" id="KW-0378">Hydrolase</keyword>
<feature type="transmembrane region" description="Helical" evidence="2">
    <location>
        <begin position="526"/>
        <end position="547"/>
    </location>
</feature>
<dbReference type="Proteomes" id="UP000478417">
    <property type="component" value="Unassembled WGS sequence"/>
</dbReference>
<reference evidence="4 5" key="1">
    <citation type="submission" date="2020-02" db="EMBL/GenBank/DDBJ databases">
        <title>Albibacoteraceae fam. nov., the first described family within the subdivision 4 Verrucomicrobia.</title>
        <authorList>
            <person name="Xi F."/>
        </authorList>
    </citation>
    <scope>NUCLEOTIDE SEQUENCE [LARGE SCALE GENOMIC DNA]</scope>
    <source>
        <strain evidence="4 5">CK1056</strain>
    </source>
</reference>
<dbReference type="EMBL" id="JAAGNX010000002">
    <property type="protein sequence ID" value="NDV62197.1"/>
    <property type="molecule type" value="Genomic_DNA"/>
</dbReference>
<proteinExistence type="predicted"/>
<dbReference type="InterPro" id="IPR029058">
    <property type="entry name" value="AB_hydrolase_fold"/>
</dbReference>
<protein>
    <submittedName>
        <fullName evidence="4">Alpha/beta hydrolase</fullName>
    </submittedName>
</protein>
<feature type="transmembrane region" description="Helical" evidence="2">
    <location>
        <begin position="404"/>
        <end position="423"/>
    </location>
</feature>
<keyword evidence="2" id="KW-1133">Transmembrane helix</keyword>
<dbReference type="Pfam" id="PF12740">
    <property type="entry name" value="PETase"/>
    <property type="match status" value="1"/>
</dbReference>